<evidence type="ECO:0000313" key="2">
    <source>
        <dbReference type="EMBL" id="GKV49443.1"/>
    </source>
</evidence>
<reference evidence="2 3" key="1">
    <citation type="journal article" date="2021" name="Commun. Biol.">
        <title>The genome of Shorea leprosula (Dipterocarpaceae) highlights the ecological relevance of drought in aseasonal tropical rainforests.</title>
        <authorList>
            <person name="Ng K.K.S."/>
            <person name="Kobayashi M.J."/>
            <person name="Fawcett J.A."/>
            <person name="Hatakeyama M."/>
            <person name="Paape T."/>
            <person name="Ng C.H."/>
            <person name="Ang C.C."/>
            <person name="Tnah L.H."/>
            <person name="Lee C.T."/>
            <person name="Nishiyama T."/>
            <person name="Sese J."/>
            <person name="O'Brien M.J."/>
            <person name="Copetti D."/>
            <person name="Mohd Noor M.I."/>
            <person name="Ong R.C."/>
            <person name="Putra M."/>
            <person name="Sireger I.Z."/>
            <person name="Indrioko S."/>
            <person name="Kosugi Y."/>
            <person name="Izuno A."/>
            <person name="Isagi Y."/>
            <person name="Lee S.L."/>
            <person name="Shimizu K.K."/>
        </authorList>
    </citation>
    <scope>NUCLEOTIDE SEQUENCE [LARGE SCALE GENOMIC DNA]</scope>
    <source>
        <strain evidence="2">214</strain>
    </source>
</reference>
<organism evidence="2 3">
    <name type="scientific">Rubroshorea leprosula</name>
    <dbReference type="NCBI Taxonomy" id="152421"/>
    <lineage>
        <taxon>Eukaryota</taxon>
        <taxon>Viridiplantae</taxon>
        <taxon>Streptophyta</taxon>
        <taxon>Embryophyta</taxon>
        <taxon>Tracheophyta</taxon>
        <taxon>Spermatophyta</taxon>
        <taxon>Magnoliopsida</taxon>
        <taxon>eudicotyledons</taxon>
        <taxon>Gunneridae</taxon>
        <taxon>Pentapetalae</taxon>
        <taxon>rosids</taxon>
        <taxon>malvids</taxon>
        <taxon>Malvales</taxon>
        <taxon>Dipterocarpaceae</taxon>
        <taxon>Rubroshorea</taxon>
    </lineage>
</organism>
<gene>
    <name evidence="2" type="ORF">SLEP1_g56194</name>
</gene>
<dbReference type="EMBL" id="BPVZ01000299">
    <property type="protein sequence ID" value="GKV49443.1"/>
    <property type="molecule type" value="Genomic_DNA"/>
</dbReference>
<dbReference type="InterPro" id="IPR026960">
    <property type="entry name" value="RVT-Znf"/>
</dbReference>
<evidence type="ECO:0000259" key="1">
    <source>
        <dbReference type="Pfam" id="PF13966"/>
    </source>
</evidence>
<dbReference type="Pfam" id="PF13966">
    <property type="entry name" value="zf-RVT"/>
    <property type="match status" value="1"/>
</dbReference>
<protein>
    <recommendedName>
        <fullName evidence="1">Reverse transcriptase zinc-binding domain-containing protein</fullName>
    </recommendedName>
</protein>
<comment type="caution">
    <text evidence="2">The sequence shown here is derived from an EMBL/GenBank/DDBJ whole genome shotgun (WGS) entry which is preliminary data.</text>
</comment>
<feature type="domain" description="Reverse transcriptase zinc-binding" evidence="1">
    <location>
        <begin position="14"/>
        <end position="85"/>
    </location>
</feature>
<sequence length="368" mass="41306">MAYLFLDVSPSCLDENICKLIWNQLMPAKVSVFTWRLFLNRLPTKDNLIQRGVDLVSNPSCVLCGSYMEDANHVFAKCKFSQSLWNRICCWWGLQFIHTDHISHLLLQLCLLPIPKKASHHWALTIFTTAWAIWYSRNGIVFNKLSWDENYITDLVQVKTFTWIKGSNLAVCGALSSSLSVLPTSPEETFPMLPDSHQEVSMKREQMTSSLAHAARATSTNGNLEIQDSLHPQHQFITPKKLVPPGVRSHCKDTKTTEISQISFPFSAGWLHSHVLFTVCIIPKTDPFYVSNGCKITALSGLNKCGFSPINIGLFLYIGGIDLTQQPNNPTTQQDQLITDGEVLSSNCSKLLVDTDVADLEPKVGIHW</sequence>
<dbReference type="AlphaFoldDB" id="A0AAV5MKR6"/>
<name>A0AAV5MKR6_9ROSI</name>
<accession>A0AAV5MKR6</accession>
<proteinExistence type="predicted"/>
<dbReference type="Proteomes" id="UP001054252">
    <property type="component" value="Unassembled WGS sequence"/>
</dbReference>
<keyword evidence="3" id="KW-1185">Reference proteome</keyword>
<evidence type="ECO:0000313" key="3">
    <source>
        <dbReference type="Proteomes" id="UP001054252"/>
    </source>
</evidence>